<evidence type="ECO:0000256" key="1">
    <source>
        <dbReference type="SAM" id="MobiDB-lite"/>
    </source>
</evidence>
<gene>
    <name evidence="3" type="ORF">EDD18DRAFT_1109591</name>
</gene>
<proteinExistence type="predicted"/>
<dbReference type="EMBL" id="JAUEPU010000033">
    <property type="protein sequence ID" value="KAK0491853.1"/>
    <property type="molecule type" value="Genomic_DNA"/>
</dbReference>
<dbReference type="Pfam" id="PF07993">
    <property type="entry name" value="NAD_binding_4"/>
    <property type="match status" value="1"/>
</dbReference>
<dbReference type="Gene3D" id="3.40.50.720">
    <property type="entry name" value="NAD(P)-binding Rossmann-like Domain"/>
    <property type="match status" value="1"/>
</dbReference>
<comment type="caution">
    <text evidence="3">The sequence shown here is derived from an EMBL/GenBank/DDBJ whole genome shotgun (WGS) entry which is preliminary data.</text>
</comment>
<organism evidence="3 4">
    <name type="scientific">Armillaria luteobubalina</name>
    <dbReference type="NCBI Taxonomy" id="153913"/>
    <lineage>
        <taxon>Eukaryota</taxon>
        <taxon>Fungi</taxon>
        <taxon>Dikarya</taxon>
        <taxon>Basidiomycota</taxon>
        <taxon>Agaricomycotina</taxon>
        <taxon>Agaricomycetes</taxon>
        <taxon>Agaricomycetidae</taxon>
        <taxon>Agaricales</taxon>
        <taxon>Marasmiineae</taxon>
        <taxon>Physalacriaceae</taxon>
        <taxon>Armillaria</taxon>
    </lineage>
</organism>
<sequence>MATNPRFILTLSHKLLRPGAFLRNANRVTRGPMSLLLSPSFFLRIPYSSLFFTYACVTPIADQLSSFSVEFASDVTDDEGPRRLVLASFLFHWKATTAPAIGKVTSTEEKMRELWFLGRVRTAEVKKVICLVWTSDRDKALARLKEGLMDRGVLRDEWMKGGRLDVLIGDLSLDNFDLGGEEWNRVAEEADAIPHNGVPESGDLEGARASLKTGQSKWIFEKLSFEDGRKGLRGHILQTPDVQDELKNEALALLNNPLPHPPATLISPRYEWQIPDRFGNSIQNPQPGRAGAPYAFRLQGKDPLPSASLPDPVGL</sequence>
<name>A0AA39PWH3_9AGAR</name>
<feature type="region of interest" description="Disordered" evidence="1">
    <location>
        <begin position="278"/>
        <end position="315"/>
    </location>
</feature>
<keyword evidence="4" id="KW-1185">Reference proteome</keyword>
<dbReference type="InterPro" id="IPR013120">
    <property type="entry name" value="FAR_NAD-bd"/>
</dbReference>
<evidence type="ECO:0000313" key="4">
    <source>
        <dbReference type="Proteomes" id="UP001175228"/>
    </source>
</evidence>
<dbReference type="AlphaFoldDB" id="A0AA39PWH3"/>
<protein>
    <recommendedName>
        <fullName evidence="2">Thioester reductase (TE) domain-containing protein</fullName>
    </recommendedName>
</protein>
<evidence type="ECO:0000259" key="2">
    <source>
        <dbReference type="Pfam" id="PF07993"/>
    </source>
</evidence>
<accession>A0AA39PWH3</accession>
<feature type="domain" description="Thioester reductase (TE)" evidence="2">
    <location>
        <begin position="122"/>
        <end position="197"/>
    </location>
</feature>
<evidence type="ECO:0000313" key="3">
    <source>
        <dbReference type="EMBL" id="KAK0491853.1"/>
    </source>
</evidence>
<dbReference type="Proteomes" id="UP001175228">
    <property type="component" value="Unassembled WGS sequence"/>
</dbReference>
<reference evidence="3" key="1">
    <citation type="submission" date="2023-06" db="EMBL/GenBank/DDBJ databases">
        <authorList>
            <consortium name="Lawrence Berkeley National Laboratory"/>
            <person name="Ahrendt S."/>
            <person name="Sahu N."/>
            <person name="Indic B."/>
            <person name="Wong-Bajracharya J."/>
            <person name="Merenyi Z."/>
            <person name="Ke H.-M."/>
            <person name="Monk M."/>
            <person name="Kocsube S."/>
            <person name="Drula E."/>
            <person name="Lipzen A."/>
            <person name="Balint B."/>
            <person name="Henrissat B."/>
            <person name="Andreopoulos B."/>
            <person name="Martin F.M."/>
            <person name="Harder C.B."/>
            <person name="Rigling D."/>
            <person name="Ford K.L."/>
            <person name="Foster G.D."/>
            <person name="Pangilinan J."/>
            <person name="Papanicolaou A."/>
            <person name="Barry K."/>
            <person name="LaButti K."/>
            <person name="Viragh M."/>
            <person name="Koriabine M."/>
            <person name="Yan M."/>
            <person name="Riley R."/>
            <person name="Champramary S."/>
            <person name="Plett K.L."/>
            <person name="Tsai I.J."/>
            <person name="Slot J."/>
            <person name="Sipos G."/>
            <person name="Plett J."/>
            <person name="Nagy L.G."/>
            <person name="Grigoriev I.V."/>
        </authorList>
    </citation>
    <scope>NUCLEOTIDE SEQUENCE</scope>
    <source>
        <strain evidence="3">HWK02</strain>
    </source>
</reference>